<keyword evidence="3" id="KW-1185">Reference proteome</keyword>
<protein>
    <submittedName>
        <fullName evidence="2">Uncharacterized protein</fullName>
    </submittedName>
</protein>
<dbReference type="EMBL" id="DF838182">
    <property type="protein sequence ID" value="GAT42678.1"/>
    <property type="molecule type" value="Genomic_DNA"/>
</dbReference>
<feature type="region of interest" description="Disordered" evidence="1">
    <location>
        <begin position="1"/>
        <end position="29"/>
    </location>
</feature>
<proteinExistence type="predicted"/>
<evidence type="ECO:0000256" key="1">
    <source>
        <dbReference type="SAM" id="MobiDB-lite"/>
    </source>
</evidence>
<reference evidence="2" key="1">
    <citation type="submission" date="2014-09" db="EMBL/GenBank/DDBJ databases">
        <title>Genome sequence of the luminous mushroom Mycena chlorophos for searching fungal bioluminescence genes.</title>
        <authorList>
            <person name="Tanaka Y."/>
            <person name="Kasuga D."/>
            <person name="Oba Y."/>
            <person name="Hase S."/>
            <person name="Sato K."/>
            <person name="Oba Y."/>
            <person name="Sakakibara Y."/>
        </authorList>
    </citation>
    <scope>NUCLEOTIDE SEQUENCE</scope>
</reference>
<evidence type="ECO:0000313" key="3">
    <source>
        <dbReference type="Proteomes" id="UP000815677"/>
    </source>
</evidence>
<dbReference type="Proteomes" id="UP000815677">
    <property type="component" value="Unassembled WGS sequence"/>
</dbReference>
<accession>A0ABQ0KVB1</accession>
<sequence>MIRQLQDSLPRRARLLSKPQKQTRHVNGDGTGWPRECRLALAIWNGMRLCFALPDMQDGGGSRSLFCANRLDWVITALPESDLAGFAASGPGGIRMSASRVSMGSGFWMSSVIAQSSLVKLGTAGGALAGWLPAFISGTRYNGGIPVLV</sequence>
<organism evidence="2 3">
    <name type="scientific">Mycena chlorophos</name>
    <name type="common">Agaric fungus</name>
    <name type="synonym">Agaricus chlorophos</name>
    <dbReference type="NCBI Taxonomy" id="658473"/>
    <lineage>
        <taxon>Eukaryota</taxon>
        <taxon>Fungi</taxon>
        <taxon>Dikarya</taxon>
        <taxon>Basidiomycota</taxon>
        <taxon>Agaricomycotina</taxon>
        <taxon>Agaricomycetes</taxon>
        <taxon>Agaricomycetidae</taxon>
        <taxon>Agaricales</taxon>
        <taxon>Marasmiineae</taxon>
        <taxon>Mycenaceae</taxon>
        <taxon>Mycena</taxon>
    </lineage>
</organism>
<gene>
    <name evidence="2" type="ORF">MCHLO_00386</name>
</gene>
<name>A0ABQ0KVB1_MYCCL</name>
<evidence type="ECO:0000313" key="2">
    <source>
        <dbReference type="EMBL" id="GAT42678.1"/>
    </source>
</evidence>